<evidence type="ECO:0000256" key="15">
    <source>
        <dbReference type="ARBA" id="ARBA00031446"/>
    </source>
</evidence>
<accession>A0A228IJI1</accession>
<keyword evidence="11" id="KW-0408">Iron</keyword>
<dbReference type="GO" id="GO:0051539">
    <property type="term" value="F:4 iron, 4 sulfur cluster binding"/>
    <property type="evidence" value="ECO:0007669"/>
    <property type="project" value="UniProtKB-KW"/>
</dbReference>
<comment type="function">
    <text evidence="1">Catalyzes the conversion of epoxyqueuosine (oQ) to queuosine (Q), which is a hypermodified base found in the wobble positions of tRNA(Asp), tRNA(Asn), tRNA(His) and tRNA(Tyr).</text>
</comment>
<comment type="similarity">
    <text evidence="3">Belongs to the QueH family.</text>
</comment>
<evidence type="ECO:0000256" key="6">
    <source>
        <dbReference type="ARBA" id="ARBA00022485"/>
    </source>
</evidence>
<evidence type="ECO:0000256" key="13">
    <source>
        <dbReference type="ARBA" id="ARBA00023157"/>
    </source>
</evidence>
<evidence type="ECO:0000256" key="2">
    <source>
        <dbReference type="ARBA" id="ARBA00004691"/>
    </source>
</evidence>
<evidence type="ECO:0000256" key="4">
    <source>
        <dbReference type="ARBA" id="ARBA00012622"/>
    </source>
</evidence>
<keyword evidence="13" id="KW-1015">Disulfide bond</keyword>
<evidence type="ECO:0000256" key="17">
    <source>
        <dbReference type="SAM" id="MobiDB-lite"/>
    </source>
</evidence>
<evidence type="ECO:0000256" key="1">
    <source>
        <dbReference type="ARBA" id="ARBA00002268"/>
    </source>
</evidence>
<dbReference type="PANTHER" id="PTHR36701:SF1">
    <property type="entry name" value="EPOXYQUEUOSINE REDUCTASE QUEH"/>
    <property type="match status" value="1"/>
</dbReference>
<keyword evidence="14" id="KW-0676">Redox-active center</keyword>
<feature type="region of interest" description="Disordered" evidence="17">
    <location>
        <begin position="130"/>
        <end position="156"/>
    </location>
</feature>
<evidence type="ECO:0000256" key="7">
    <source>
        <dbReference type="ARBA" id="ARBA00022694"/>
    </source>
</evidence>
<reference evidence="18 19" key="2">
    <citation type="submission" date="2017-08" db="EMBL/GenBank/DDBJ databases">
        <title>WGS of novel Burkholderia cepaca complex species.</title>
        <authorList>
            <person name="Lipuma J."/>
            <person name="Spilker T."/>
        </authorList>
    </citation>
    <scope>NUCLEOTIDE SEQUENCE [LARGE SCALE GENOMIC DNA]</scope>
    <source>
        <strain evidence="18 19">AU17325</strain>
    </source>
</reference>
<evidence type="ECO:0000256" key="16">
    <source>
        <dbReference type="ARBA" id="ARBA00047415"/>
    </source>
</evidence>
<dbReference type="GO" id="GO:0052693">
    <property type="term" value="F:epoxyqueuosine reductase activity"/>
    <property type="evidence" value="ECO:0007669"/>
    <property type="project" value="UniProtKB-EC"/>
</dbReference>
<dbReference type="Pfam" id="PF02677">
    <property type="entry name" value="QueH"/>
    <property type="match status" value="1"/>
</dbReference>
<dbReference type="PANTHER" id="PTHR36701">
    <property type="entry name" value="EPOXYQUEUOSINE REDUCTASE QUEH"/>
    <property type="match status" value="1"/>
</dbReference>
<dbReference type="InterPro" id="IPR003828">
    <property type="entry name" value="QueH"/>
</dbReference>
<dbReference type="GO" id="GO:0008616">
    <property type="term" value="P:tRNA queuosine(34) biosynthetic process"/>
    <property type="evidence" value="ECO:0007669"/>
    <property type="project" value="UniProtKB-UniPathway"/>
</dbReference>
<dbReference type="OrthoDB" id="9801033at2"/>
<dbReference type="UniPathway" id="UPA00392"/>
<dbReference type="Proteomes" id="UP000214600">
    <property type="component" value="Unassembled WGS sequence"/>
</dbReference>
<proteinExistence type="inferred from homology"/>
<dbReference type="AlphaFoldDB" id="A0A228IJI1"/>
<keyword evidence="8" id="KW-0479">Metal-binding</keyword>
<evidence type="ECO:0000256" key="3">
    <source>
        <dbReference type="ARBA" id="ARBA00008207"/>
    </source>
</evidence>
<keyword evidence="9" id="KW-0671">Queuosine biosynthesis</keyword>
<evidence type="ECO:0000256" key="11">
    <source>
        <dbReference type="ARBA" id="ARBA00023004"/>
    </source>
</evidence>
<dbReference type="EMBL" id="NKFA01000008">
    <property type="protein sequence ID" value="OXI42486.1"/>
    <property type="molecule type" value="Genomic_DNA"/>
</dbReference>
<keyword evidence="6" id="KW-0004">4Fe-4S</keyword>
<evidence type="ECO:0000313" key="18">
    <source>
        <dbReference type="EMBL" id="OXI42486.1"/>
    </source>
</evidence>
<comment type="pathway">
    <text evidence="2">tRNA modification; tRNA-queuosine biosynthesis.</text>
</comment>
<evidence type="ECO:0000256" key="8">
    <source>
        <dbReference type="ARBA" id="ARBA00022723"/>
    </source>
</evidence>
<evidence type="ECO:0000256" key="12">
    <source>
        <dbReference type="ARBA" id="ARBA00023014"/>
    </source>
</evidence>
<protein>
    <recommendedName>
        <fullName evidence="5">Epoxyqueuosine reductase QueH</fullName>
        <ecNumber evidence="4">1.17.99.6</ecNumber>
    </recommendedName>
    <alternativeName>
        <fullName evidence="15">Queuosine biosynthesis protein QueH</fullName>
    </alternativeName>
</protein>
<reference evidence="19" key="1">
    <citation type="submission" date="2017-06" db="EMBL/GenBank/DDBJ databases">
        <authorList>
            <person name="LiPuma J."/>
            <person name="Spilker T."/>
        </authorList>
    </citation>
    <scope>NUCLEOTIDE SEQUENCE [LARGE SCALE GENOMIC DNA]</scope>
    <source>
        <strain evidence="19">AU17325</strain>
    </source>
</reference>
<gene>
    <name evidence="18" type="ORF">CFB84_20760</name>
</gene>
<evidence type="ECO:0000256" key="5">
    <source>
        <dbReference type="ARBA" id="ARBA00016895"/>
    </source>
</evidence>
<evidence type="ECO:0000256" key="14">
    <source>
        <dbReference type="ARBA" id="ARBA00023284"/>
    </source>
</evidence>
<evidence type="ECO:0000313" key="19">
    <source>
        <dbReference type="Proteomes" id="UP000214600"/>
    </source>
</evidence>
<evidence type="ECO:0000256" key="10">
    <source>
        <dbReference type="ARBA" id="ARBA00023002"/>
    </source>
</evidence>
<feature type="compositionally biased region" description="Basic and acidic residues" evidence="17">
    <location>
        <begin position="144"/>
        <end position="156"/>
    </location>
</feature>
<keyword evidence="7" id="KW-0819">tRNA processing</keyword>
<keyword evidence="10" id="KW-0560">Oxidoreductase</keyword>
<sequence>MKHKPRCSTWIFFLRNLARRRNVASWLTPCCAMWSGKSFSRIRHDYDCDDWFARVRGMEHEPARGVRCKMCFDMRFERTARYPGLISREYSWRQGGGSARMIEIRKRETFSQQEYCRCAYSLHDTNLQREANGREPIGGGAMYHTKDMPEVGNPER</sequence>
<dbReference type="GO" id="GO:0046872">
    <property type="term" value="F:metal ion binding"/>
    <property type="evidence" value="ECO:0007669"/>
    <property type="project" value="UniProtKB-KW"/>
</dbReference>
<organism evidence="18 19">
    <name type="scientific">Burkholderia aenigmatica</name>
    <dbReference type="NCBI Taxonomy" id="2015348"/>
    <lineage>
        <taxon>Bacteria</taxon>
        <taxon>Pseudomonadati</taxon>
        <taxon>Pseudomonadota</taxon>
        <taxon>Betaproteobacteria</taxon>
        <taxon>Burkholderiales</taxon>
        <taxon>Burkholderiaceae</taxon>
        <taxon>Burkholderia</taxon>
        <taxon>Burkholderia cepacia complex</taxon>
    </lineage>
</organism>
<evidence type="ECO:0000256" key="9">
    <source>
        <dbReference type="ARBA" id="ARBA00022785"/>
    </source>
</evidence>
<comment type="catalytic activity">
    <reaction evidence="16">
        <text>epoxyqueuosine(34) in tRNA + AH2 = queuosine(34) in tRNA + A + H2O</text>
        <dbReference type="Rhea" id="RHEA:32159"/>
        <dbReference type="Rhea" id="RHEA-COMP:18571"/>
        <dbReference type="Rhea" id="RHEA-COMP:18582"/>
        <dbReference type="ChEBI" id="CHEBI:13193"/>
        <dbReference type="ChEBI" id="CHEBI:15377"/>
        <dbReference type="ChEBI" id="CHEBI:17499"/>
        <dbReference type="ChEBI" id="CHEBI:194431"/>
        <dbReference type="ChEBI" id="CHEBI:194443"/>
        <dbReference type="EC" id="1.17.99.6"/>
    </reaction>
</comment>
<comment type="caution">
    <text evidence="18">The sequence shown here is derived from an EMBL/GenBank/DDBJ whole genome shotgun (WGS) entry which is preliminary data.</text>
</comment>
<dbReference type="EC" id="1.17.99.6" evidence="4"/>
<name>A0A228IJI1_9BURK</name>
<keyword evidence="12" id="KW-0411">Iron-sulfur</keyword>